<feature type="signal peptide" evidence="1">
    <location>
        <begin position="1"/>
        <end position="21"/>
    </location>
</feature>
<dbReference type="EMBL" id="JAERRH010000038">
    <property type="protein sequence ID" value="MBL1110407.1"/>
    <property type="molecule type" value="Genomic_DNA"/>
</dbReference>
<evidence type="ECO:0000256" key="1">
    <source>
        <dbReference type="SAM" id="SignalP"/>
    </source>
</evidence>
<keyword evidence="4" id="KW-1185">Reference proteome</keyword>
<sequence length="162" mass="18065">MHNKRWLTVLLVTLAAVTQQAAIAGDATAASSHVLRGWKNVATGYCLDSNAAGDVYTRPCSSGVNNFQRWKVSLTGAVEDYRFFELQNYATGLCLESNVWNAVYTHACTRGNNQTWVSGKLDHGYIFTNNATNKVLDSNADRKVYTHDYNAGNFQQWISLNY</sequence>
<organism evidence="3 4">
    <name type="scientific">Streptomyces musisoli</name>
    <dbReference type="NCBI Taxonomy" id="2802280"/>
    <lineage>
        <taxon>Bacteria</taxon>
        <taxon>Bacillati</taxon>
        <taxon>Actinomycetota</taxon>
        <taxon>Actinomycetes</taxon>
        <taxon>Kitasatosporales</taxon>
        <taxon>Streptomycetaceae</taxon>
        <taxon>Streptomyces</taxon>
    </lineage>
</organism>
<dbReference type="SMART" id="SM00458">
    <property type="entry name" value="RICIN"/>
    <property type="match status" value="1"/>
</dbReference>
<dbReference type="InterPro" id="IPR035992">
    <property type="entry name" value="Ricin_B-like_lectins"/>
</dbReference>
<dbReference type="RefSeq" id="WP_201827442.1">
    <property type="nucleotide sequence ID" value="NZ_JAERRH010000038.1"/>
</dbReference>
<comment type="caution">
    <text evidence="3">The sequence shown here is derived from an EMBL/GenBank/DDBJ whole genome shotgun (WGS) entry which is preliminary data.</text>
</comment>
<reference evidence="3 4" key="1">
    <citation type="submission" date="2021-01" db="EMBL/GenBank/DDBJ databases">
        <title>WGS of actinomycetes isolated from Thailand.</title>
        <authorList>
            <person name="Thawai C."/>
        </authorList>
    </citation>
    <scope>NUCLEOTIDE SEQUENCE [LARGE SCALE GENOMIC DNA]</scope>
    <source>
        <strain evidence="3 4">CH5-8</strain>
    </source>
</reference>
<proteinExistence type="predicted"/>
<dbReference type="Pfam" id="PF00652">
    <property type="entry name" value="Ricin_B_lectin"/>
    <property type="match status" value="1"/>
</dbReference>
<gene>
    <name evidence="3" type="ORF">JK361_38655</name>
</gene>
<evidence type="ECO:0000259" key="2">
    <source>
        <dbReference type="SMART" id="SM00458"/>
    </source>
</evidence>
<dbReference type="Gene3D" id="2.80.10.50">
    <property type="match status" value="1"/>
</dbReference>
<feature type="domain" description="Ricin B lectin" evidence="2">
    <location>
        <begin position="32"/>
        <end position="160"/>
    </location>
</feature>
<feature type="chain" id="PRO_5046935946" evidence="1">
    <location>
        <begin position="22"/>
        <end position="162"/>
    </location>
</feature>
<protein>
    <submittedName>
        <fullName evidence="3">Ricin-type beta-trefoil lectin domain protein</fullName>
    </submittedName>
</protein>
<dbReference type="Proteomes" id="UP000621386">
    <property type="component" value="Unassembled WGS sequence"/>
</dbReference>
<evidence type="ECO:0000313" key="3">
    <source>
        <dbReference type="EMBL" id="MBL1110407.1"/>
    </source>
</evidence>
<dbReference type="SUPFAM" id="SSF50370">
    <property type="entry name" value="Ricin B-like lectins"/>
    <property type="match status" value="1"/>
</dbReference>
<evidence type="ECO:0000313" key="4">
    <source>
        <dbReference type="Proteomes" id="UP000621386"/>
    </source>
</evidence>
<name>A0ABS1PEB9_9ACTN</name>
<accession>A0ABS1PEB9</accession>
<dbReference type="PROSITE" id="PS50231">
    <property type="entry name" value="RICIN_B_LECTIN"/>
    <property type="match status" value="1"/>
</dbReference>
<dbReference type="InterPro" id="IPR000772">
    <property type="entry name" value="Ricin_B_lectin"/>
</dbReference>
<keyword evidence="1" id="KW-0732">Signal</keyword>
<dbReference type="CDD" id="cd23415">
    <property type="entry name" value="beta-trefoil_Ricin_AH"/>
    <property type="match status" value="1"/>
</dbReference>